<dbReference type="InterPro" id="IPR032710">
    <property type="entry name" value="NTF2-like_dom_sf"/>
</dbReference>
<name>A0A179FFG3_METCM</name>
<accession>A0A179FFG3</accession>
<organism evidence="1 2">
    <name type="scientific">Pochonia chlamydosporia 170</name>
    <dbReference type="NCBI Taxonomy" id="1380566"/>
    <lineage>
        <taxon>Eukaryota</taxon>
        <taxon>Fungi</taxon>
        <taxon>Dikarya</taxon>
        <taxon>Ascomycota</taxon>
        <taxon>Pezizomycotina</taxon>
        <taxon>Sordariomycetes</taxon>
        <taxon>Hypocreomycetidae</taxon>
        <taxon>Hypocreales</taxon>
        <taxon>Clavicipitaceae</taxon>
        <taxon>Pochonia</taxon>
    </lineage>
</organism>
<evidence type="ECO:0000313" key="1">
    <source>
        <dbReference type="EMBL" id="OAQ64030.1"/>
    </source>
</evidence>
<gene>
    <name evidence="1" type="ORF">VFPPC_16146</name>
</gene>
<dbReference type="RefSeq" id="XP_018141344.1">
    <property type="nucleotide sequence ID" value="XM_018293899.1"/>
</dbReference>
<dbReference type="EMBL" id="LSBJ02000005">
    <property type="protein sequence ID" value="OAQ64030.1"/>
    <property type="molecule type" value="Genomic_DNA"/>
</dbReference>
<evidence type="ECO:0000313" key="2">
    <source>
        <dbReference type="Proteomes" id="UP000078397"/>
    </source>
</evidence>
<reference evidence="1 2" key="1">
    <citation type="journal article" date="2016" name="PLoS Pathog.">
        <title>Biosynthesis of antibiotic leucinostatins in bio-control fungus Purpureocillium lilacinum and their inhibition on phytophthora revealed by genome mining.</title>
        <authorList>
            <person name="Wang G."/>
            <person name="Liu Z."/>
            <person name="Lin R."/>
            <person name="Li E."/>
            <person name="Mao Z."/>
            <person name="Ling J."/>
            <person name="Yang Y."/>
            <person name="Yin W.B."/>
            <person name="Xie B."/>
        </authorList>
    </citation>
    <scope>NUCLEOTIDE SEQUENCE [LARGE SCALE GENOMIC DNA]</scope>
    <source>
        <strain evidence="1">170</strain>
    </source>
</reference>
<proteinExistence type="predicted"/>
<keyword evidence="2" id="KW-1185">Reference proteome</keyword>
<dbReference type="Proteomes" id="UP000078397">
    <property type="component" value="Unassembled WGS sequence"/>
</dbReference>
<comment type="caution">
    <text evidence="1">The sequence shown here is derived from an EMBL/GenBank/DDBJ whole genome shotgun (WGS) entry which is preliminary data.</text>
</comment>
<dbReference type="KEGG" id="pchm:VFPPC_16146"/>
<evidence type="ECO:0008006" key="3">
    <source>
        <dbReference type="Google" id="ProtNLM"/>
    </source>
</evidence>
<dbReference type="GeneID" id="28857893"/>
<sequence>MAEILESRIEAYRQSWATGQPDRVFSHWADGGFEYSGYLAQHIGLDKVAAKAVVGSMLTLSADIKVVTLGLSGTMEKATWEAEINFTVPAGFPNSPYKRGDKGKAVGVSLIEWNQEGKIGKQTDYFCWRKAL</sequence>
<dbReference type="SUPFAM" id="SSF54427">
    <property type="entry name" value="NTF2-like"/>
    <property type="match status" value="1"/>
</dbReference>
<dbReference type="AlphaFoldDB" id="A0A179FFG3"/>
<dbReference type="OrthoDB" id="5305593at2759"/>
<dbReference type="Gene3D" id="3.10.450.50">
    <property type="match status" value="1"/>
</dbReference>
<protein>
    <recommendedName>
        <fullName evidence="3">SnoaL-like domain-containing protein</fullName>
    </recommendedName>
</protein>